<comment type="caution">
    <text evidence="1">Lacks conserved residue(s) required for the propagation of feature annotation.</text>
</comment>
<dbReference type="SUPFAM" id="SSF53623">
    <property type="entry name" value="MurD-like peptide ligases, catalytic domain"/>
    <property type="match status" value="1"/>
</dbReference>
<dbReference type="Pfam" id="PF08353">
    <property type="entry name" value="MurT_C"/>
    <property type="match status" value="1"/>
</dbReference>
<comment type="similarity">
    <text evidence="1">Belongs to the MurCDEF family. MurT subfamily.</text>
</comment>
<comment type="function">
    <text evidence="1">The lipid II isoglutaminyl synthase complex catalyzes the formation of alpha-D-isoglutamine in the cell wall lipid II stem peptide. The MurT subunit catalyzes the ATP-dependent amidation of D-glutamate residue of lipid II, converting it to an isoglutamine residue.</text>
</comment>
<keyword evidence="1" id="KW-0133">Cell shape</keyword>
<organism evidence="4 5">
    <name type="scientific">Prescottella agglutinans</name>
    <dbReference type="NCBI Taxonomy" id="1644129"/>
    <lineage>
        <taxon>Bacteria</taxon>
        <taxon>Bacillati</taxon>
        <taxon>Actinomycetota</taxon>
        <taxon>Actinomycetes</taxon>
        <taxon>Mycobacteriales</taxon>
        <taxon>Nocardiaceae</taxon>
        <taxon>Prescottella</taxon>
    </lineage>
</organism>
<dbReference type="GO" id="GO:0140282">
    <property type="term" value="F:carbon-nitrogen ligase activity on lipid II"/>
    <property type="evidence" value="ECO:0007669"/>
    <property type="project" value="UniProtKB-UniRule"/>
</dbReference>
<dbReference type="GO" id="GO:0005524">
    <property type="term" value="F:ATP binding"/>
    <property type="evidence" value="ECO:0007669"/>
    <property type="project" value="UniProtKB-UniRule"/>
</dbReference>
<dbReference type="GO" id="GO:0046872">
    <property type="term" value="F:metal ion binding"/>
    <property type="evidence" value="ECO:0007669"/>
    <property type="project" value="UniProtKB-KW"/>
</dbReference>
<dbReference type="InterPro" id="IPR036565">
    <property type="entry name" value="Mur-like_cat_sf"/>
</dbReference>
<dbReference type="GO" id="GO:0071555">
    <property type="term" value="P:cell wall organization"/>
    <property type="evidence" value="ECO:0007669"/>
    <property type="project" value="UniProtKB-KW"/>
</dbReference>
<dbReference type="EMBL" id="RKLP01000008">
    <property type="protein sequence ID" value="RVW08511.1"/>
    <property type="molecule type" value="Genomic_DNA"/>
</dbReference>
<keyword evidence="1" id="KW-0479">Metal-binding</keyword>
<dbReference type="PANTHER" id="PTHR23135">
    <property type="entry name" value="MUR LIGASE FAMILY MEMBER"/>
    <property type="match status" value="1"/>
</dbReference>
<comment type="pathway">
    <text evidence="1">Cell wall biogenesis; peptidoglycan biosynthesis.</text>
</comment>
<keyword evidence="1" id="KW-0573">Peptidoglycan synthesis</keyword>
<keyword evidence="1" id="KW-0067">ATP-binding</keyword>
<dbReference type="UniPathway" id="UPA00219"/>
<dbReference type="Gene3D" id="3.40.1190.10">
    <property type="entry name" value="Mur-like, catalytic domain"/>
    <property type="match status" value="1"/>
</dbReference>
<comment type="catalytic activity">
    <reaction evidence="1">
        <text>beta-D-GlcNAc-(1-&gt;4)-Mur2Ac(oyl-L-Ala-gamma-D-Glu-L-Lys-D-Ala-D-Ala)-di-trans,octa-cis-undecaprenyl diphosphate + ATP = beta-D-GlcNAc-(1-&gt;4)-Mur2Ac(oyl-L-Ala-gamma-D-O-P-Glu-L-Lys-D-Ala-D-Ala)-di-trans,octa-cis-undecaprenyl diphosphate + ADP</text>
        <dbReference type="Rhea" id="RHEA:59488"/>
        <dbReference type="ChEBI" id="CHEBI:30616"/>
        <dbReference type="ChEBI" id="CHEBI:60033"/>
        <dbReference type="ChEBI" id="CHEBI:143132"/>
        <dbReference type="ChEBI" id="CHEBI:456216"/>
    </reaction>
</comment>
<protein>
    <recommendedName>
        <fullName evidence="1">Lipid II isoglutaminyl synthase (glutamine-hydrolyzing) subunit MurT</fullName>
        <ecNumber evidence="1">6.3.5.13</ecNumber>
    </recommendedName>
</protein>
<evidence type="ECO:0000313" key="4">
    <source>
        <dbReference type="EMBL" id="RVW08511.1"/>
    </source>
</evidence>
<dbReference type="HAMAP" id="MF_02214">
    <property type="entry name" value="Lipid_II_synth_MurT"/>
    <property type="match status" value="1"/>
</dbReference>
<keyword evidence="1" id="KW-0961">Cell wall biogenesis/degradation</keyword>
<dbReference type="InterPro" id="IPR043703">
    <property type="entry name" value="Lipid_II_synth_MurT"/>
</dbReference>
<name>A0A3S3ZUD4_9NOCA</name>
<proteinExistence type="inferred from homology"/>
<feature type="active site" evidence="1">
    <location>
        <position position="338"/>
    </location>
</feature>
<accession>A0A3S3ZUD4</accession>
<dbReference type="OrthoDB" id="9803907at2"/>
<dbReference type="InterPro" id="IPR013564">
    <property type="entry name" value="MurT_C"/>
</dbReference>
<evidence type="ECO:0000259" key="3">
    <source>
        <dbReference type="Pfam" id="PF08353"/>
    </source>
</evidence>
<keyword evidence="1" id="KW-0547">Nucleotide-binding</keyword>
<feature type="domain" description="Lipid II isoglutaminyl synthase (glutamine-hydrolyzing) subunit MurT C-terminal" evidence="3">
    <location>
        <begin position="304"/>
        <end position="403"/>
    </location>
</feature>
<comment type="caution">
    <text evidence="4">The sequence shown here is derived from an EMBL/GenBank/DDBJ whole genome shotgun (WGS) entry which is preliminary data.</text>
</comment>
<dbReference type="GO" id="GO:0008360">
    <property type="term" value="P:regulation of cell shape"/>
    <property type="evidence" value="ECO:0007669"/>
    <property type="project" value="UniProtKB-KW"/>
</dbReference>
<dbReference type="GO" id="GO:0016881">
    <property type="term" value="F:acid-amino acid ligase activity"/>
    <property type="evidence" value="ECO:0007669"/>
    <property type="project" value="InterPro"/>
</dbReference>
<dbReference type="AlphaFoldDB" id="A0A3S3ZUD4"/>
<sequence>MGTSTRMTLRGRLALRAAAAAAWASQKAGRGKGSMIGGLIALKIDPTLMQQLGRGRRTVVITGTNGKSTTTRMTAAALATVDEVATQADGANMDAGIVAALSARVDAPLAALEVDELHVPHVSDAVNPEVVVLLNLSRDQLDRVGEINMIERKLRAGLERHPNAIVIANCDDVLVTSVAYDCKNVVWVAAGGGWASDSVSCPRTGEPIVWDGPRWRSTGSDFARPTPDWWLDDDNLYGPDGLVIPMKLTLPGKANRGNAAQAVAAAVAMGAKAEDAVAAASIVEEVAGRYSTVQVGAHSVHMLLAKNPAGWQEALSMIDHSVDGLVIAVNGQVPDGEDLSWLWDVRFEHFEGVKVVAAGERGTDLAVRLTYAGVEHTLEHDPMRAIASCPPGRVEVLANYTAFRDLNTAIAKENSRDV</sequence>
<dbReference type="EC" id="6.3.5.13" evidence="1"/>
<gene>
    <name evidence="1" type="primary">murT</name>
    <name evidence="4" type="ORF">EGT67_16500</name>
</gene>
<evidence type="ECO:0000256" key="1">
    <source>
        <dbReference type="HAMAP-Rule" id="MF_02214"/>
    </source>
</evidence>
<feature type="domain" description="Mur ligase central" evidence="2">
    <location>
        <begin position="61"/>
        <end position="264"/>
    </location>
</feature>
<dbReference type="PANTHER" id="PTHR23135:SF7">
    <property type="entry name" value="LIPID II ISOGLUTAMINYL SYNTHASE (GLUTAMINE-HYDROLYZING) SUBUNIT MURT"/>
    <property type="match status" value="1"/>
</dbReference>
<comment type="catalytic activity">
    <reaction evidence="1">
        <text>beta-D-GlcNAc-(1-&gt;4)-Mur2Ac(oyl-L-Ala-gamma-D-Glu-L-Lys-D-Ala-D-Ala)-di-trans,octa-cis-undecaprenyl diphosphate + L-glutamine + ATP + H2O = beta-D-GlcNAc-(1-&gt;4)-Mur2Ac(oyl-L-Ala-D-isoglutaminyl-L-Lys-D-Ala-D-Ala)-di-trans,octa-cis-undecaprenyl diphosphate + L-glutamate + ADP + phosphate + H(+)</text>
        <dbReference type="Rhea" id="RHEA:57928"/>
        <dbReference type="ChEBI" id="CHEBI:15377"/>
        <dbReference type="ChEBI" id="CHEBI:15378"/>
        <dbReference type="ChEBI" id="CHEBI:29985"/>
        <dbReference type="ChEBI" id="CHEBI:30616"/>
        <dbReference type="ChEBI" id="CHEBI:43474"/>
        <dbReference type="ChEBI" id="CHEBI:58359"/>
        <dbReference type="ChEBI" id="CHEBI:60033"/>
        <dbReference type="ChEBI" id="CHEBI:62233"/>
        <dbReference type="ChEBI" id="CHEBI:456216"/>
        <dbReference type="EC" id="6.3.5.13"/>
    </reaction>
</comment>
<dbReference type="Pfam" id="PF08245">
    <property type="entry name" value="Mur_ligase_M"/>
    <property type="match status" value="1"/>
</dbReference>
<keyword evidence="1" id="KW-0436">Ligase</keyword>
<dbReference type="GO" id="GO:0009252">
    <property type="term" value="P:peptidoglycan biosynthetic process"/>
    <property type="evidence" value="ECO:0007669"/>
    <property type="project" value="UniProtKB-UniRule"/>
</dbReference>
<keyword evidence="5" id="KW-1185">Reference proteome</keyword>
<dbReference type="InterPro" id="IPR013221">
    <property type="entry name" value="Mur_ligase_cen"/>
</dbReference>
<comment type="catalytic activity">
    <reaction evidence="1">
        <text>beta-D-GlcNAc-(1-&gt;4)-Mur2Ac(oyl-L-Ala-gamma-D-O-P-Glu-L-Lys-D-Ala-D-Ala)-di-trans,octa-cis-undecaprenyl diphosphate + NH4(+) = beta-D-GlcNAc-(1-&gt;4)-Mur2Ac(oyl-L-Ala-D-isoglutaminyl-L-Lys-D-Ala-D-Ala)-di-trans,octa-cis-undecaprenyl diphosphate + phosphate + H(+)</text>
        <dbReference type="Rhea" id="RHEA:57932"/>
        <dbReference type="ChEBI" id="CHEBI:15378"/>
        <dbReference type="ChEBI" id="CHEBI:28938"/>
        <dbReference type="ChEBI" id="CHEBI:43474"/>
        <dbReference type="ChEBI" id="CHEBI:62233"/>
        <dbReference type="ChEBI" id="CHEBI:143132"/>
    </reaction>
</comment>
<dbReference type="Proteomes" id="UP000286208">
    <property type="component" value="Unassembled WGS sequence"/>
</dbReference>
<reference evidence="4 5" key="1">
    <citation type="submission" date="2018-11" db="EMBL/GenBank/DDBJ databases">
        <title>Rhodococcus spongicola sp. nov. and Rhodococcus xishaensis sp. nov. from marine sponges.</title>
        <authorList>
            <person name="Li L."/>
            <person name="Lin H.W."/>
        </authorList>
    </citation>
    <scope>NUCLEOTIDE SEQUENCE [LARGE SCALE GENOMIC DNA]</scope>
    <source>
        <strain evidence="4 5">CCTCC AB2014297</strain>
    </source>
</reference>
<comment type="subunit">
    <text evidence="1">Forms a heterodimer with GatD.</text>
</comment>
<evidence type="ECO:0000313" key="5">
    <source>
        <dbReference type="Proteomes" id="UP000286208"/>
    </source>
</evidence>
<evidence type="ECO:0000259" key="2">
    <source>
        <dbReference type="Pfam" id="PF08245"/>
    </source>
</evidence>